<dbReference type="AlphaFoldDB" id="A0A0F9W3W5"/>
<name>A0A0F9W3W5_9ZZZZ</name>
<dbReference type="PIRSF" id="PIRSF030820">
    <property type="entry name" value="UCP030820"/>
    <property type="match status" value="1"/>
</dbReference>
<organism evidence="1">
    <name type="scientific">marine sediment metagenome</name>
    <dbReference type="NCBI Taxonomy" id="412755"/>
    <lineage>
        <taxon>unclassified sequences</taxon>
        <taxon>metagenomes</taxon>
        <taxon>ecological metagenomes</taxon>
    </lineage>
</organism>
<reference evidence="1" key="1">
    <citation type="journal article" date="2015" name="Nature">
        <title>Complex archaea that bridge the gap between prokaryotes and eukaryotes.</title>
        <authorList>
            <person name="Spang A."/>
            <person name="Saw J.H."/>
            <person name="Jorgensen S.L."/>
            <person name="Zaremba-Niedzwiedzka K."/>
            <person name="Martijn J."/>
            <person name="Lind A.E."/>
            <person name="van Eijk R."/>
            <person name="Schleper C."/>
            <person name="Guy L."/>
            <person name="Ettema T.J."/>
        </authorList>
    </citation>
    <scope>NUCLEOTIDE SEQUENCE</scope>
</reference>
<comment type="caution">
    <text evidence="1">The sequence shown here is derived from an EMBL/GenBank/DDBJ whole genome shotgun (WGS) entry which is preliminary data.</text>
</comment>
<proteinExistence type="predicted"/>
<dbReference type="EMBL" id="LAZR01000002">
    <property type="protein sequence ID" value="KKO11981.1"/>
    <property type="molecule type" value="Genomic_DNA"/>
</dbReference>
<evidence type="ECO:0008006" key="2">
    <source>
        <dbReference type="Google" id="ProtNLM"/>
    </source>
</evidence>
<accession>A0A0F9W3W5</accession>
<gene>
    <name evidence="1" type="ORF">LCGC14_0014850</name>
</gene>
<dbReference type="InterPro" id="IPR008318">
    <property type="entry name" value="UCP030820"/>
</dbReference>
<protein>
    <recommendedName>
        <fullName evidence="2">Oxidoreductase probably involved in sulfite reduction</fullName>
    </recommendedName>
</protein>
<sequence>MSATLIKDGSICSDNWFLLAADTLGDTQADKLAQHDGDNIIVPLSCWLEIGEQLLARPGKTGVWLQSNETPAALAADLSRLPLIALNFPVFSDGRAYSSARELRQNMGFEGELRAIGDVLRDQLFYMARCGFNAFALREDQDAETALAALDDFREAYQASVDRPQPLFRRRA</sequence>
<evidence type="ECO:0000313" key="1">
    <source>
        <dbReference type="EMBL" id="KKO11981.1"/>
    </source>
</evidence>
<dbReference type="Pfam" id="PF06073">
    <property type="entry name" value="DUF934"/>
    <property type="match status" value="1"/>
</dbReference>